<protein>
    <submittedName>
        <fullName evidence="2">Uncharacterized protein</fullName>
    </submittedName>
</protein>
<feature type="region of interest" description="Disordered" evidence="1">
    <location>
        <begin position="1"/>
        <end position="72"/>
    </location>
</feature>
<evidence type="ECO:0000256" key="1">
    <source>
        <dbReference type="SAM" id="MobiDB-lite"/>
    </source>
</evidence>
<dbReference type="EMBL" id="ML996566">
    <property type="protein sequence ID" value="KAF2761950.1"/>
    <property type="molecule type" value="Genomic_DNA"/>
</dbReference>
<dbReference type="AlphaFoldDB" id="A0A6A6WIR3"/>
<accession>A0A6A6WIR3</accession>
<name>A0A6A6WIR3_9PEZI</name>
<organism evidence="2 3">
    <name type="scientific">Pseudovirgaria hyperparasitica</name>
    <dbReference type="NCBI Taxonomy" id="470096"/>
    <lineage>
        <taxon>Eukaryota</taxon>
        <taxon>Fungi</taxon>
        <taxon>Dikarya</taxon>
        <taxon>Ascomycota</taxon>
        <taxon>Pezizomycotina</taxon>
        <taxon>Dothideomycetes</taxon>
        <taxon>Dothideomycetes incertae sedis</taxon>
        <taxon>Acrospermales</taxon>
        <taxon>Acrospermaceae</taxon>
        <taxon>Pseudovirgaria</taxon>
    </lineage>
</organism>
<feature type="compositionally biased region" description="Basic and acidic residues" evidence="1">
    <location>
        <begin position="147"/>
        <end position="159"/>
    </location>
</feature>
<gene>
    <name evidence="2" type="ORF">EJ05DRAFT_482757</name>
</gene>
<proteinExistence type="predicted"/>
<sequence length="229" mass="24980">MSVFSAESGGREKKGQPQGPPGMEGSCRRVVSSSGTISGSKHRAAPAAPAAKTPARRRIRREKGSQKRRWAKVLGVQWAAQLDRPTAGRAAANQRPRRAQGSPATRCSEPVLRRMGLPQCHNSTIVFTQKSQYVGQCPAPERRRGKKEQQQQEEGEARSGRGAGESVRLSVCERSGVKVLVIGKIIEKKQGNTKNRYQLGAGWAAAVLYSQRRASLGLVFDLRSHQFAI</sequence>
<feature type="compositionally biased region" description="Basic residues" evidence="1">
    <location>
        <begin position="54"/>
        <end position="71"/>
    </location>
</feature>
<keyword evidence="3" id="KW-1185">Reference proteome</keyword>
<feature type="region of interest" description="Disordered" evidence="1">
    <location>
        <begin position="84"/>
        <end position="110"/>
    </location>
</feature>
<dbReference type="Proteomes" id="UP000799437">
    <property type="component" value="Unassembled WGS sequence"/>
</dbReference>
<feature type="region of interest" description="Disordered" evidence="1">
    <location>
        <begin position="136"/>
        <end position="162"/>
    </location>
</feature>
<dbReference type="GeneID" id="54486252"/>
<reference evidence="2" key="1">
    <citation type="journal article" date="2020" name="Stud. Mycol.">
        <title>101 Dothideomycetes genomes: a test case for predicting lifestyles and emergence of pathogens.</title>
        <authorList>
            <person name="Haridas S."/>
            <person name="Albert R."/>
            <person name="Binder M."/>
            <person name="Bloem J."/>
            <person name="Labutti K."/>
            <person name="Salamov A."/>
            <person name="Andreopoulos B."/>
            <person name="Baker S."/>
            <person name="Barry K."/>
            <person name="Bills G."/>
            <person name="Bluhm B."/>
            <person name="Cannon C."/>
            <person name="Castanera R."/>
            <person name="Culley D."/>
            <person name="Daum C."/>
            <person name="Ezra D."/>
            <person name="Gonzalez J."/>
            <person name="Henrissat B."/>
            <person name="Kuo A."/>
            <person name="Liang C."/>
            <person name="Lipzen A."/>
            <person name="Lutzoni F."/>
            <person name="Magnuson J."/>
            <person name="Mondo S."/>
            <person name="Nolan M."/>
            <person name="Ohm R."/>
            <person name="Pangilinan J."/>
            <person name="Park H.-J."/>
            <person name="Ramirez L."/>
            <person name="Alfaro M."/>
            <person name="Sun H."/>
            <person name="Tritt A."/>
            <person name="Yoshinaga Y."/>
            <person name="Zwiers L.-H."/>
            <person name="Turgeon B."/>
            <person name="Goodwin S."/>
            <person name="Spatafora J."/>
            <person name="Crous P."/>
            <person name="Grigoriev I."/>
        </authorList>
    </citation>
    <scope>NUCLEOTIDE SEQUENCE</scope>
    <source>
        <strain evidence="2">CBS 121739</strain>
    </source>
</reference>
<evidence type="ECO:0000313" key="3">
    <source>
        <dbReference type="Proteomes" id="UP000799437"/>
    </source>
</evidence>
<evidence type="ECO:0000313" key="2">
    <source>
        <dbReference type="EMBL" id="KAF2761950.1"/>
    </source>
</evidence>
<dbReference type="RefSeq" id="XP_033604401.1">
    <property type="nucleotide sequence ID" value="XM_033745198.1"/>
</dbReference>